<comment type="caution">
    <text evidence="2">The sequence shown here is derived from an EMBL/GenBank/DDBJ whole genome shotgun (WGS) entry which is preliminary data.</text>
</comment>
<accession>A0ABC8KE79</accession>
<keyword evidence="3" id="KW-1185">Reference proteome</keyword>
<dbReference type="AlphaFoldDB" id="A0ABC8KE79"/>
<dbReference type="EMBL" id="CAKOAT010204155">
    <property type="protein sequence ID" value="CAH8355168.1"/>
    <property type="molecule type" value="Genomic_DNA"/>
</dbReference>
<gene>
    <name evidence="2" type="ORF">ERUC_LOCUS20923</name>
</gene>
<evidence type="ECO:0000313" key="3">
    <source>
        <dbReference type="Proteomes" id="UP001642260"/>
    </source>
</evidence>
<dbReference type="InterPro" id="IPR057136">
    <property type="entry name" value="At2g35280_TPR_dom"/>
</dbReference>
<feature type="domain" description="At2g35280-like TPR" evidence="1">
    <location>
        <begin position="73"/>
        <end position="135"/>
    </location>
</feature>
<dbReference type="PANTHER" id="PTHR33784:SF12">
    <property type="entry name" value="F-BOX DOMAIN-CONTAINING PROTEIN"/>
    <property type="match status" value="1"/>
</dbReference>
<protein>
    <recommendedName>
        <fullName evidence="1">At2g35280-like TPR domain-containing protein</fullName>
    </recommendedName>
</protein>
<dbReference type="Proteomes" id="UP001642260">
    <property type="component" value="Unassembled WGS sequence"/>
</dbReference>
<dbReference type="PANTHER" id="PTHR33784">
    <property type="entry name" value="OS05G0482100 PROTEIN"/>
    <property type="match status" value="1"/>
</dbReference>
<evidence type="ECO:0000313" key="2">
    <source>
        <dbReference type="EMBL" id="CAH8355168.1"/>
    </source>
</evidence>
<dbReference type="Pfam" id="PF23310">
    <property type="entry name" value="TPR_27"/>
    <property type="match status" value="1"/>
</dbReference>
<sequence length="204" mass="23198">MGTQAPPSLLKALPQNLLSDILARVAASSVRDLAPCLLVAPIISSAVHDDHVIKNLNLRRQAMNSLVTFYHFQKVMKKSIKSDHPAAHYVEGIKQFFIYDNRSKGLLHLKKASEGSYDNDTYLYGILKLCKSWTNQAWIQVKKSLRFVFVIKKPEYTASLRNNQPPLSCHNKRQGQHLSKLLPLQDDAQVHRICESINLKTIKR</sequence>
<name>A0ABC8KE79_ERUVS</name>
<organism evidence="2 3">
    <name type="scientific">Eruca vesicaria subsp. sativa</name>
    <name type="common">Garden rocket</name>
    <name type="synonym">Eruca sativa</name>
    <dbReference type="NCBI Taxonomy" id="29727"/>
    <lineage>
        <taxon>Eukaryota</taxon>
        <taxon>Viridiplantae</taxon>
        <taxon>Streptophyta</taxon>
        <taxon>Embryophyta</taxon>
        <taxon>Tracheophyta</taxon>
        <taxon>Spermatophyta</taxon>
        <taxon>Magnoliopsida</taxon>
        <taxon>eudicotyledons</taxon>
        <taxon>Gunneridae</taxon>
        <taxon>Pentapetalae</taxon>
        <taxon>rosids</taxon>
        <taxon>malvids</taxon>
        <taxon>Brassicales</taxon>
        <taxon>Brassicaceae</taxon>
        <taxon>Brassiceae</taxon>
        <taxon>Eruca</taxon>
    </lineage>
</organism>
<dbReference type="InterPro" id="IPR040338">
    <property type="entry name" value="At1g67623-like"/>
</dbReference>
<proteinExistence type="predicted"/>
<reference evidence="2 3" key="1">
    <citation type="submission" date="2022-03" db="EMBL/GenBank/DDBJ databases">
        <authorList>
            <person name="Macdonald S."/>
            <person name="Ahmed S."/>
            <person name="Newling K."/>
        </authorList>
    </citation>
    <scope>NUCLEOTIDE SEQUENCE [LARGE SCALE GENOMIC DNA]</scope>
</reference>
<evidence type="ECO:0000259" key="1">
    <source>
        <dbReference type="Pfam" id="PF23310"/>
    </source>
</evidence>